<keyword evidence="19" id="KW-1185">Reference proteome</keyword>
<evidence type="ECO:0000256" key="16">
    <source>
        <dbReference type="ARBA" id="ARBA00049428"/>
    </source>
</evidence>
<dbReference type="AlphaFoldDB" id="A0A8C6HC41"/>
<evidence type="ECO:0000256" key="6">
    <source>
        <dbReference type="ARBA" id="ARBA00023136"/>
    </source>
</evidence>
<evidence type="ECO:0000256" key="7">
    <source>
        <dbReference type="ARBA" id="ARBA00047368"/>
    </source>
</evidence>
<comment type="catalytic activity">
    <reaction evidence="8">
        <text>13-octadecanoyloxy-octadecanoate + H2O = 13-hydroxy-octadecanoate + octadecanoate + H(+)</text>
        <dbReference type="Rhea" id="RHEA:52084"/>
        <dbReference type="ChEBI" id="CHEBI:15377"/>
        <dbReference type="ChEBI" id="CHEBI:15378"/>
        <dbReference type="ChEBI" id="CHEBI:25629"/>
        <dbReference type="ChEBI" id="CHEBI:136304"/>
        <dbReference type="ChEBI" id="CHEBI:136335"/>
    </reaction>
    <physiologicalReaction direction="left-to-right" evidence="8">
        <dbReference type="Rhea" id="RHEA:52085"/>
    </physiologicalReaction>
</comment>
<comment type="catalytic activity">
    <reaction evidence="12">
        <text>9-(9Z-octadecenoyloxy)-octadecanoate + H2O = 9-hydroxy-octadecanoate + (9Z)-octadecenoate + H(+)</text>
        <dbReference type="Rhea" id="RHEA:52048"/>
        <dbReference type="ChEBI" id="CHEBI:15377"/>
        <dbReference type="ChEBI" id="CHEBI:15378"/>
        <dbReference type="ChEBI" id="CHEBI:30823"/>
        <dbReference type="ChEBI" id="CHEBI:136282"/>
        <dbReference type="ChEBI" id="CHEBI:136286"/>
    </reaction>
    <physiologicalReaction direction="left-to-right" evidence="12">
        <dbReference type="Rhea" id="RHEA:52049"/>
    </physiologicalReaction>
</comment>
<comment type="similarity">
    <text evidence="3">Belongs to the AIG1 family.</text>
</comment>
<comment type="catalytic activity">
    <reaction evidence="11">
        <text>12-(9Z-octadecenoyloxy)-octadecanoate + H2O = 12-hydroxyoctadecanoate + (9Z)-octadecenoate + H(+)</text>
        <dbReference type="Rhea" id="RHEA:52060"/>
        <dbReference type="ChEBI" id="CHEBI:15377"/>
        <dbReference type="ChEBI" id="CHEBI:15378"/>
        <dbReference type="ChEBI" id="CHEBI:30823"/>
        <dbReference type="ChEBI" id="CHEBI:84201"/>
        <dbReference type="ChEBI" id="CHEBI:136302"/>
    </reaction>
    <physiologicalReaction direction="left-to-right" evidence="11">
        <dbReference type="Rhea" id="RHEA:52061"/>
    </physiologicalReaction>
</comment>
<evidence type="ECO:0000256" key="1">
    <source>
        <dbReference type="ARBA" id="ARBA00000923"/>
    </source>
</evidence>
<sequence length="169" mass="18004">ALPPWRPGVDLADRLGGARPVRRTPLQNDADDARDDTRPPARVGCTAAPPAQVSGALGAATVPGDAPRLLRSAPRRAAPRFPRRPAPRSSSPALPTSSPAGPGRANMALVPCQVLRVAILLSYCSILCNYKAIEMPSHQTYGGSWKFLTFIDLGPEDSKGNTHIIRKLQ</sequence>
<evidence type="ECO:0000313" key="18">
    <source>
        <dbReference type="Ensembl" id="ENSMSIP00000018905.1"/>
    </source>
</evidence>
<comment type="catalytic activity">
    <reaction evidence="7">
        <text>12-hexadecanoyloxy-octadecanoate + H2O = 12-hydroxyoctadecanoate + hexadecanoate + H(+)</text>
        <dbReference type="Rhea" id="RHEA:52056"/>
        <dbReference type="ChEBI" id="CHEBI:7896"/>
        <dbReference type="ChEBI" id="CHEBI:15377"/>
        <dbReference type="ChEBI" id="CHEBI:15378"/>
        <dbReference type="ChEBI" id="CHEBI:83677"/>
        <dbReference type="ChEBI" id="CHEBI:84201"/>
    </reaction>
    <physiologicalReaction direction="left-to-right" evidence="7">
        <dbReference type="Rhea" id="RHEA:52057"/>
    </physiologicalReaction>
</comment>
<dbReference type="GO" id="GO:0016020">
    <property type="term" value="C:membrane"/>
    <property type="evidence" value="ECO:0007669"/>
    <property type="project" value="InterPro"/>
</dbReference>
<dbReference type="InterPro" id="IPR006838">
    <property type="entry name" value="ADTRP_AIG1"/>
</dbReference>
<proteinExistence type="inferred from homology"/>
<reference evidence="18" key="2">
    <citation type="submission" date="2025-09" db="UniProtKB">
        <authorList>
            <consortium name="Ensembl"/>
        </authorList>
    </citation>
    <scope>IDENTIFICATION</scope>
</reference>
<organism evidence="18 19">
    <name type="scientific">Mus spicilegus</name>
    <name type="common">Mound-building mouse</name>
    <dbReference type="NCBI Taxonomy" id="10103"/>
    <lineage>
        <taxon>Eukaryota</taxon>
        <taxon>Metazoa</taxon>
        <taxon>Chordata</taxon>
        <taxon>Craniata</taxon>
        <taxon>Vertebrata</taxon>
        <taxon>Euteleostomi</taxon>
        <taxon>Mammalia</taxon>
        <taxon>Eutheria</taxon>
        <taxon>Euarchontoglires</taxon>
        <taxon>Glires</taxon>
        <taxon>Rodentia</taxon>
        <taxon>Myomorpha</taxon>
        <taxon>Muroidea</taxon>
        <taxon>Muridae</taxon>
        <taxon>Murinae</taxon>
        <taxon>Mus</taxon>
        <taxon>Mus</taxon>
    </lineage>
</organism>
<feature type="compositionally biased region" description="Basic residues" evidence="17">
    <location>
        <begin position="73"/>
        <end position="86"/>
    </location>
</feature>
<evidence type="ECO:0000256" key="8">
    <source>
        <dbReference type="ARBA" id="ARBA00047427"/>
    </source>
</evidence>
<evidence type="ECO:0000256" key="5">
    <source>
        <dbReference type="ARBA" id="ARBA00022989"/>
    </source>
</evidence>
<comment type="catalytic activity">
    <reaction evidence="1">
        <text>9-(9Z-hexadecenoyloxy)-octadecanoate + H2O = (9Z)-hexadecenoate + 9-hydroxy-octadecanoate + H(+)</text>
        <dbReference type="Rhea" id="RHEA:52068"/>
        <dbReference type="ChEBI" id="CHEBI:15377"/>
        <dbReference type="ChEBI" id="CHEBI:15378"/>
        <dbReference type="ChEBI" id="CHEBI:32372"/>
        <dbReference type="ChEBI" id="CHEBI:136286"/>
        <dbReference type="ChEBI" id="CHEBI:136309"/>
    </reaction>
    <physiologicalReaction direction="left-to-right" evidence="1">
        <dbReference type="Rhea" id="RHEA:52069"/>
    </physiologicalReaction>
</comment>
<comment type="catalytic activity">
    <reaction evidence="16">
        <text>12-(9Z-hexadecenoyloxy)-octadecanoate + H2O = 12-hydroxyoctadecanoate + (9Z)-hexadecenoate + H(+)</text>
        <dbReference type="Rhea" id="RHEA:52072"/>
        <dbReference type="ChEBI" id="CHEBI:15377"/>
        <dbReference type="ChEBI" id="CHEBI:15378"/>
        <dbReference type="ChEBI" id="CHEBI:32372"/>
        <dbReference type="ChEBI" id="CHEBI:84201"/>
        <dbReference type="ChEBI" id="CHEBI:136312"/>
    </reaction>
    <physiologicalReaction direction="left-to-right" evidence="16">
        <dbReference type="Rhea" id="RHEA:52073"/>
    </physiologicalReaction>
</comment>
<evidence type="ECO:0000256" key="12">
    <source>
        <dbReference type="ARBA" id="ARBA00048800"/>
    </source>
</evidence>
<accession>A0A8C6HC41</accession>
<dbReference type="GeneTree" id="ENSGT00940000158696"/>
<comment type="catalytic activity">
    <reaction evidence="10">
        <text>12-octadecanoyloxy-octadecanoate + H2O = 12-hydroxyoctadecanoate + octadecanoate + H(+)</text>
        <dbReference type="Rhea" id="RHEA:52080"/>
        <dbReference type="ChEBI" id="CHEBI:15377"/>
        <dbReference type="ChEBI" id="CHEBI:15378"/>
        <dbReference type="ChEBI" id="CHEBI:25629"/>
        <dbReference type="ChEBI" id="CHEBI:84201"/>
        <dbReference type="ChEBI" id="CHEBI:136330"/>
    </reaction>
    <physiologicalReaction direction="left-to-right" evidence="10">
        <dbReference type="Rhea" id="RHEA:52081"/>
    </physiologicalReaction>
</comment>
<evidence type="ECO:0000256" key="10">
    <source>
        <dbReference type="ARBA" id="ARBA00048680"/>
    </source>
</evidence>
<evidence type="ECO:0000256" key="17">
    <source>
        <dbReference type="SAM" id="MobiDB-lite"/>
    </source>
</evidence>
<comment type="catalytic activity">
    <reaction evidence="14">
        <text>13-(9Z-octadecenoyloxy)-octadecanoate + H2O = 13-hydroxy-octadecanoate + (9Z)-octadecenoate + H(+)</text>
        <dbReference type="Rhea" id="RHEA:52064"/>
        <dbReference type="ChEBI" id="CHEBI:15377"/>
        <dbReference type="ChEBI" id="CHEBI:15378"/>
        <dbReference type="ChEBI" id="CHEBI:30823"/>
        <dbReference type="ChEBI" id="CHEBI:136303"/>
        <dbReference type="ChEBI" id="CHEBI:136304"/>
    </reaction>
    <physiologicalReaction direction="left-to-right" evidence="14">
        <dbReference type="Rhea" id="RHEA:52065"/>
    </physiologicalReaction>
</comment>
<dbReference type="Ensembl" id="ENSMSIT00000023887.1">
    <property type="protein sequence ID" value="ENSMSIP00000018905.1"/>
    <property type="gene ID" value="ENSMSIG00000016030.1"/>
</dbReference>
<reference evidence="18" key="1">
    <citation type="submission" date="2025-08" db="UniProtKB">
        <authorList>
            <consortium name="Ensembl"/>
        </authorList>
    </citation>
    <scope>IDENTIFICATION</scope>
</reference>
<keyword evidence="4" id="KW-0812">Transmembrane</keyword>
<keyword evidence="6" id="KW-0472">Membrane</keyword>
<dbReference type="PANTHER" id="PTHR10989">
    <property type="entry name" value="ANDROGEN-INDUCED PROTEIN 1-RELATED"/>
    <property type="match status" value="1"/>
</dbReference>
<evidence type="ECO:0000256" key="3">
    <source>
        <dbReference type="ARBA" id="ARBA00009300"/>
    </source>
</evidence>
<comment type="catalytic activity">
    <reaction evidence="9">
        <text>9-hexadecanoyloxy-octadecanoate + H2O = 9-hydroxy-octadecanoate + hexadecanoate + H(+)</text>
        <dbReference type="Rhea" id="RHEA:52052"/>
        <dbReference type="ChEBI" id="CHEBI:7896"/>
        <dbReference type="ChEBI" id="CHEBI:15377"/>
        <dbReference type="ChEBI" id="CHEBI:15378"/>
        <dbReference type="ChEBI" id="CHEBI:83670"/>
        <dbReference type="ChEBI" id="CHEBI:136286"/>
    </reaction>
    <physiologicalReaction direction="left-to-right" evidence="9">
        <dbReference type="Rhea" id="RHEA:52053"/>
    </physiologicalReaction>
</comment>
<feature type="region of interest" description="Disordered" evidence="17">
    <location>
        <begin position="1"/>
        <end position="103"/>
    </location>
</feature>
<protein>
    <submittedName>
        <fullName evidence="18">Androgen-induced 1</fullName>
    </submittedName>
</protein>
<evidence type="ECO:0000256" key="11">
    <source>
        <dbReference type="ARBA" id="ARBA00048701"/>
    </source>
</evidence>
<dbReference type="PANTHER" id="PTHR10989:SF11">
    <property type="entry name" value="ANDROGEN-INDUCED GENE 1 PROTEIN"/>
    <property type="match status" value="1"/>
</dbReference>
<evidence type="ECO:0000256" key="14">
    <source>
        <dbReference type="ARBA" id="ARBA00049296"/>
    </source>
</evidence>
<feature type="compositionally biased region" description="Low complexity" evidence="17">
    <location>
        <begin position="87"/>
        <end position="100"/>
    </location>
</feature>
<comment type="catalytic activity">
    <reaction evidence="15">
        <text>13-(9Z-hexadecenoyloxy)-octadecanoate + H2O = 13-hydroxy-octadecanoate + (9Z)-hexadecenoate + H(+)</text>
        <dbReference type="Rhea" id="RHEA:52076"/>
        <dbReference type="ChEBI" id="CHEBI:15377"/>
        <dbReference type="ChEBI" id="CHEBI:15378"/>
        <dbReference type="ChEBI" id="CHEBI:32372"/>
        <dbReference type="ChEBI" id="CHEBI:136304"/>
        <dbReference type="ChEBI" id="CHEBI:136315"/>
    </reaction>
    <physiologicalReaction direction="left-to-right" evidence="15">
        <dbReference type="Rhea" id="RHEA:52077"/>
    </physiologicalReaction>
</comment>
<comment type="catalytic activity">
    <reaction evidence="13">
        <text>9-octadecanoyloxy-octadecanoate + H2O = 9-hydroxy-octadecanoate + octadecanoate + H(+)</text>
        <dbReference type="Rhea" id="RHEA:52096"/>
        <dbReference type="ChEBI" id="CHEBI:15377"/>
        <dbReference type="ChEBI" id="CHEBI:15378"/>
        <dbReference type="ChEBI" id="CHEBI:25629"/>
        <dbReference type="ChEBI" id="CHEBI:136286"/>
        <dbReference type="ChEBI" id="CHEBI:136373"/>
    </reaction>
    <physiologicalReaction direction="left-to-right" evidence="13">
        <dbReference type="Rhea" id="RHEA:52097"/>
    </physiologicalReaction>
</comment>
<evidence type="ECO:0000256" key="9">
    <source>
        <dbReference type="ARBA" id="ARBA00047863"/>
    </source>
</evidence>
<evidence type="ECO:0000256" key="2">
    <source>
        <dbReference type="ARBA" id="ARBA00004127"/>
    </source>
</evidence>
<dbReference type="Proteomes" id="UP000694415">
    <property type="component" value="Unplaced"/>
</dbReference>
<evidence type="ECO:0000256" key="13">
    <source>
        <dbReference type="ARBA" id="ARBA00049221"/>
    </source>
</evidence>
<name>A0A8C6HC41_MUSSI</name>
<evidence type="ECO:0000256" key="15">
    <source>
        <dbReference type="ARBA" id="ARBA00049322"/>
    </source>
</evidence>
<dbReference type="GO" id="GO:0012505">
    <property type="term" value="C:endomembrane system"/>
    <property type="evidence" value="ECO:0007669"/>
    <property type="project" value="UniProtKB-SubCell"/>
</dbReference>
<comment type="subcellular location">
    <subcellularLocation>
        <location evidence="2">Endomembrane system</location>
        <topology evidence="2">Multi-pass membrane protein</topology>
    </subcellularLocation>
</comment>
<evidence type="ECO:0000313" key="19">
    <source>
        <dbReference type="Proteomes" id="UP000694415"/>
    </source>
</evidence>
<keyword evidence="5" id="KW-1133">Transmembrane helix</keyword>
<evidence type="ECO:0000256" key="4">
    <source>
        <dbReference type="ARBA" id="ARBA00022692"/>
    </source>
</evidence>